<organism evidence="1 2">
    <name type="scientific">Amycolatopsis sulphurea</name>
    <dbReference type="NCBI Taxonomy" id="76022"/>
    <lineage>
        <taxon>Bacteria</taxon>
        <taxon>Bacillati</taxon>
        <taxon>Actinomycetota</taxon>
        <taxon>Actinomycetes</taxon>
        <taxon>Pseudonocardiales</taxon>
        <taxon>Pseudonocardiaceae</taxon>
        <taxon>Amycolatopsis</taxon>
    </lineage>
</organism>
<reference evidence="1 2" key="1">
    <citation type="submission" date="2017-10" db="EMBL/GenBank/DDBJ databases">
        <title>Sequencing the genomes of 1000 actinobacteria strains.</title>
        <authorList>
            <person name="Klenk H.-P."/>
        </authorList>
    </citation>
    <scope>NUCLEOTIDE SEQUENCE [LARGE SCALE GENOMIC DNA]</scope>
    <source>
        <strain evidence="1 2">DSM 46092</strain>
    </source>
</reference>
<dbReference type="EMBL" id="PDJK01000002">
    <property type="protein sequence ID" value="PFG46957.1"/>
    <property type="molecule type" value="Genomic_DNA"/>
</dbReference>
<dbReference type="AlphaFoldDB" id="A0A2A9F6D1"/>
<dbReference type="PANTHER" id="PTHR38479">
    <property type="entry name" value="LMO0824 PROTEIN"/>
    <property type="match status" value="1"/>
</dbReference>
<sequence length="384" mass="42456">MRNRGRSRTGAVRITVYARLVHLSYRVLNRATLDRQLLLRRAKMPALDAVRHLAGLQAQAPFPPYYALWTRLHGFRPDDLARLLLDRRVVRIALMRGTVHLVTAEDALAWRPLVQTVMTRALAADSQHKVPLSRVDHALVTKAAVELLAERPYSSAELGAALAERFPDAPAGAHTHLVRNGLPLVQLPPRGVWGKAGQPTYQHASHWLHAVAAPAPDPAALVRRYLAAFGPAIIADVQTWSGLTKLSEVVEPMDLRTYRDPEQRVLYDLPEATLPDEDTPAPPRLLGPFDQTVLSYADRTRVLPEAHRKRLITQNGLVKGALLVGGHVGGTWETATARGLATLRLTAFDRLPKRDVAALESAGRRLLAWAEPELEHQVAWAEGL</sequence>
<dbReference type="Pfam" id="PF06224">
    <property type="entry name" value="AlkZ-like"/>
    <property type="match status" value="1"/>
</dbReference>
<name>A0A2A9F6D1_9PSEU</name>
<proteinExistence type="predicted"/>
<dbReference type="PANTHER" id="PTHR38479:SF2">
    <property type="entry name" value="WINGED HELIX DNA-BINDING DOMAIN-CONTAINING PROTEIN"/>
    <property type="match status" value="1"/>
</dbReference>
<protein>
    <submittedName>
        <fullName evidence="1">Winged helix DNA-binding protein</fullName>
    </submittedName>
</protein>
<dbReference type="InterPro" id="IPR009351">
    <property type="entry name" value="AlkZ-like"/>
</dbReference>
<dbReference type="GO" id="GO:0003677">
    <property type="term" value="F:DNA binding"/>
    <property type="evidence" value="ECO:0007669"/>
    <property type="project" value="UniProtKB-KW"/>
</dbReference>
<keyword evidence="2" id="KW-1185">Reference proteome</keyword>
<gene>
    <name evidence="1" type="ORF">ATK36_1963</name>
</gene>
<evidence type="ECO:0000313" key="2">
    <source>
        <dbReference type="Proteomes" id="UP000243542"/>
    </source>
</evidence>
<dbReference type="Proteomes" id="UP000243542">
    <property type="component" value="Unassembled WGS sequence"/>
</dbReference>
<comment type="caution">
    <text evidence="1">The sequence shown here is derived from an EMBL/GenBank/DDBJ whole genome shotgun (WGS) entry which is preliminary data.</text>
</comment>
<accession>A0A2A9F6D1</accession>
<keyword evidence="1" id="KW-0238">DNA-binding</keyword>
<evidence type="ECO:0000313" key="1">
    <source>
        <dbReference type="EMBL" id="PFG46957.1"/>
    </source>
</evidence>